<sequence>MTNSNEKFLILNELPAYTIEQWNDTYKRFIEIYFTYTKEERNTQRIKDFVNQINKVKVFLKSKKVKFI</sequence>
<protein>
    <submittedName>
        <fullName evidence="1">Uncharacterized protein</fullName>
    </submittedName>
</protein>
<gene>
    <name evidence="1" type="ORF">UFOVP1384_33</name>
</gene>
<dbReference type="EMBL" id="LR797341">
    <property type="protein sequence ID" value="CAB4204176.1"/>
    <property type="molecule type" value="Genomic_DNA"/>
</dbReference>
<organism evidence="1">
    <name type="scientific">uncultured Caudovirales phage</name>
    <dbReference type="NCBI Taxonomy" id="2100421"/>
    <lineage>
        <taxon>Viruses</taxon>
        <taxon>Duplodnaviria</taxon>
        <taxon>Heunggongvirae</taxon>
        <taxon>Uroviricota</taxon>
        <taxon>Caudoviricetes</taxon>
        <taxon>Peduoviridae</taxon>
        <taxon>Maltschvirus</taxon>
        <taxon>Maltschvirus maltsch</taxon>
    </lineage>
</organism>
<evidence type="ECO:0000313" key="1">
    <source>
        <dbReference type="EMBL" id="CAB4204176.1"/>
    </source>
</evidence>
<name>A0A6J5S6Q7_9CAUD</name>
<reference evidence="1" key="1">
    <citation type="submission" date="2020-05" db="EMBL/GenBank/DDBJ databases">
        <authorList>
            <person name="Chiriac C."/>
            <person name="Salcher M."/>
            <person name="Ghai R."/>
            <person name="Kavagutti S V."/>
        </authorList>
    </citation>
    <scope>NUCLEOTIDE SEQUENCE</scope>
</reference>
<proteinExistence type="predicted"/>
<accession>A0A6J5S6Q7</accession>